<evidence type="ECO:0000256" key="1">
    <source>
        <dbReference type="SAM" id="MobiDB-lite"/>
    </source>
</evidence>
<evidence type="ECO:0000259" key="2">
    <source>
        <dbReference type="Pfam" id="PF00339"/>
    </source>
</evidence>
<feature type="region of interest" description="Disordered" evidence="1">
    <location>
        <begin position="364"/>
        <end position="388"/>
    </location>
</feature>
<sequence length="388" mass="43438">MLGGSGGIKLRLEFPNKAEYYTNGDLIKGTLHVESGKSFSVQKIVIKLRCDEFAYVWVPNGQGGYYEMESRRHLSLSSAVFPERSVRHQSNDNATYTLGKGAHSFGFQFRIPLANKYPQSLRIKGSESGIRWYIKGSLYRGQVLAATKRVVEDFNMIPYTPQPYAMNQIAIFKTERLVSTYKEGYAELTRTTAGKFKQLFPGQTQHKLKTKVSLSMFVPDVGILQEPAVTHISMDLNCPEASLLLVQRVTLYLKQKIVVSVNDGWNTSVYRDNFPILTIDNMALPVKAAIAQIQDKFGNAKVLGRLPETFTSPNFDVSYKLVAEILVTSVEKPNSSEKLRISVPAYLHSYTCAANRSDIEPPHIDDESDALPFYTAEPQDGEETVGKV</sequence>
<dbReference type="InterPro" id="IPR011021">
    <property type="entry name" value="Arrestin-like_N"/>
</dbReference>
<dbReference type="InterPro" id="IPR014756">
    <property type="entry name" value="Ig_E-set"/>
</dbReference>
<gene>
    <name evidence="3" type="ORF">DASB73_013020</name>
</gene>
<feature type="compositionally biased region" description="Acidic residues" evidence="1">
    <location>
        <begin position="379"/>
        <end position="388"/>
    </location>
</feature>
<name>A0AAV5RIJ0_STABA</name>
<organism evidence="3 4">
    <name type="scientific">Starmerella bacillaris</name>
    <name type="common">Yeast</name>
    <name type="synonym">Candida zemplinina</name>
    <dbReference type="NCBI Taxonomy" id="1247836"/>
    <lineage>
        <taxon>Eukaryota</taxon>
        <taxon>Fungi</taxon>
        <taxon>Dikarya</taxon>
        <taxon>Ascomycota</taxon>
        <taxon>Saccharomycotina</taxon>
        <taxon>Dipodascomycetes</taxon>
        <taxon>Dipodascales</taxon>
        <taxon>Trichomonascaceae</taxon>
        <taxon>Starmerella</taxon>
    </lineage>
</organism>
<dbReference type="GO" id="GO:0005737">
    <property type="term" value="C:cytoplasm"/>
    <property type="evidence" value="ECO:0007669"/>
    <property type="project" value="TreeGrafter"/>
</dbReference>
<feature type="domain" description="Arrestin-like N-terminal" evidence="2">
    <location>
        <begin position="12"/>
        <end position="146"/>
    </location>
</feature>
<protein>
    <recommendedName>
        <fullName evidence="2">Arrestin-like N-terminal domain-containing protein</fullName>
    </recommendedName>
</protein>
<dbReference type="Gene3D" id="2.60.40.640">
    <property type="match status" value="1"/>
</dbReference>
<dbReference type="GO" id="GO:0015031">
    <property type="term" value="P:protein transport"/>
    <property type="evidence" value="ECO:0007669"/>
    <property type="project" value="TreeGrafter"/>
</dbReference>
<reference evidence="3 4" key="1">
    <citation type="journal article" date="2023" name="Elife">
        <title>Identification of key yeast species and microbe-microbe interactions impacting larval growth of Drosophila in the wild.</title>
        <authorList>
            <person name="Mure A."/>
            <person name="Sugiura Y."/>
            <person name="Maeda R."/>
            <person name="Honda K."/>
            <person name="Sakurai N."/>
            <person name="Takahashi Y."/>
            <person name="Watada M."/>
            <person name="Katoh T."/>
            <person name="Gotoh A."/>
            <person name="Gotoh Y."/>
            <person name="Taniguchi I."/>
            <person name="Nakamura K."/>
            <person name="Hayashi T."/>
            <person name="Katayama T."/>
            <person name="Uemura T."/>
            <person name="Hattori Y."/>
        </authorList>
    </citation>
    <scope>NUCLEOTIDE SEQUENCE [LARGE SCALE GENOMIC DNA]</scope>
    <source>
        <strain evidence="3 4">SB-73</strain>
    </source>
</reference>
<evidence type="ECO:0000313" key="3">
    <source>
        <dbReference type="EMBL" id="GMM50344.1"/>
    </source>
</evidence>
<dbReference type="PANTHER" id="PTHR11188:SF17">
    <property type="entry name" value="FI21816P1"/>
    <property type="match status" value="1"/>
</dbReference>
<dbReference type="InterPro" id="IPR014752">
    <property type="entry name" value="Arrestin-like_C"/>
</dbReference>
<dbReference type="Pfam" id="PF00339">
    <property type="entry name" value="Arrestin_N"/>
    <property type="match status" value="1"/>
</dbReference>
<dbReference type="InterPro" id="IPR050357">
    <property type="entry name" value="Arrestin_domain-protein"/>
</dbReference>
<evidence type="ECO:0000313" key="4">
    <source>
        <dbReference type="Proteomes" id="UP001362899"/>
    </source>
</evidence>
<dbReference type="SUPFAM" id="SSF81296">
    <property type="entry name" value="E set domains"/>
    <property type="match status" value="1"/>
</dbReference>
<dbReference type="PANTHER" id="PTHR11188">
    <property type="entry name" value="ARRESTIN DOMAIN CONTAINING PROTEIN"/>
    <property type="match status" value="1"/>
</dbReference>
<dbReference type="Proteomes" id="UP001362899">
    <property type="component" value="Unassembled WGS sequence"/>
</dbReference>
<comment type="caution">
    <text evidence="3">The sequence shown here is derived from an EMBL/GenBank/DDBJ whole genome shotgun (WGS) entry which is preliminary data.</text>
</comment>
<dbReference type="AlphaFoldDB" id="A0AAV5RIJ0"/>
<dbReference type="CDD" id="cd22952">
    <property type="entry name" value="ART10-like"/>
    <property type="match status" value="1"/>
</dbReference>
<accession>A0AAV5RIJ0</accession>
<proteinExistence type="predicted"/>
<dbReference type="EMBL" id="BTGC01000003">
    <property type="protein sequence ID" value="GMM50344.1"/>
    <property type="molecule type" value="Genomic_DNA"/>
</dbReference>
<keyword evidence="4" id="KW-1185">Reference proteome</keyword>